<keyword evidence="3" id="KW-1133">Transmembrane helix</keyword>
<keyword evidence="6" id="KW-1185">Reference proteome</keyword>
<dbReference type="Pfam" id="PF00892">
    <property type="entry name" value="EamA"/>
    <property type="match status" value="2"/>
</dbReference>
<evidence type="ECO:0000256" key="2">
    <source>
        <dbReference type="ARBA" id="ARBA00007362"/>
    </source>
</evidence>
<dbReference type="GO" id="GO:0016020">
    <property type="term" value="C:membrane"/>
    <property type="evidence" value="ECO:0007669"/>
    <property type="project" value="InterPro"/>
</dbReference>
<keyword evidence="3" id="KW-0472">Membrane</keyword>
<feature type="transmembrane region" description="Helical" evidence="3">
    <location>
        <begin position="149"/>
        <end position="167"/>
    </location>
</feature>
<dbReference type="Gene3D" id="1.10.3730.20">
    <property type="match status" value="1"/>
</dbReference>
<feature type="transmembrane region" description="Helical" evidence="3">
    <location>
        <begin position="264"/>
        <end position="281"/>
    </location>
</feature>
<proteinExistence type="inferred from homology"/>
<dbReference type="AlphaFoldDB" id="G9QKX3"/>
<organism evidence="5 6">
    <name type="scientific">Bacillus smithii 7_3_47FAA</name>
    <dbReference type="NCBI Taxonomy" id="665952"/>
    <lineage>
        <taxon>Bacteria</taxon>
        <taxon>Bacillati</taxon>
        <taxon>Bacillota</taxon>
        <taxon>Bacilli</taxon>
        <taxon>Bacillales</taxon>
        <taxon>Bacillaceae</taxon>
        <taxon>Bacillus</taxon>
    </lineage>
</organism>
<comment type="subcellular location">
    <subcellularLocation>
        <location evidence="1">Endomembrane system</location>
        <topology evidence="1">Multi-pass membrane protein</topology>
    </subcellularLocation>
</comment>
<gene>
    <name evidence="5" type="ORF">HMPREF1015_01812</name>
</gene>
<feature type="domain" description="EamA" evidence="4">
    <location>
        <begin position="3"/>
        <end position="140"/>
    </location>
</feature>
<feature type="transmembrane region" description="Helical" evidence="3">
    <location>
        <begin position="287"/>
        <end position="306"/>
    </location>
</feature>
<feature type="transmembrane region" description="Helical" evidence="3">
    <location>
        <begin position="5"/>
        <end position="26"/>
    </location>
</feature>
<evidence type="ECO:0000256" key="1">
    <source>
        <dbReference type="ARBA" id="ARBA00004127"/>
    </source>
</evidence>
<dbReference type="EMBL" id="ACWF01000087">
    <property type="protein sequence ID" value="EHL78193.1"/>
    <property type="molecule type" value="Genomic_DNA"/>
</dbReference>
<dbReference type="PANTHER" id="PTHR22911">
    <property type="entry name" value="ACYL-MALONYL CONDENSING ENZYME-RELATED"/>
    <property type="match status" value="1"/>
</dbReference>
<dbReference type="InterPro" id="IPR037185">
    <property type="entry name" value="EmrE-like"/>
</dbReference>
<feature type="domain" description="EamA" evidence="4">
    <location>
        <begin position="149"/>
        <end position="304"/>
    </location>
</feature>
<feature type="transmembrane region" description="Helical" evidence="3">
    <location>
        <begin position="38"/>
        <end position="56"/>
    </location>
</feature>
<name>G9QKX3_9BACI</name>
<feature type="transmembrane region" description="Helical" evidence="3">
    <location>
        <begin position="68"/>
        <end position="92"/>
    </location>
</feature>
<protein>
    <recommendedName>
        <fullName evidence="4">EamA domain-containing protein</fullName>
    </recommendedName>
</protein>
<comment type="similarity">
    <text evidence="2">Belongs to the EamA transporter family.</text>
</comment>
<feature type="transmembrane region" description="Helical" evidence="3">
    <location>
        <begin position="98"/>
        <end position="117"/>
    </location>
</feature>
<dbReference type="PANTHER" id="PTHR22911:SF79">
    <property type="entry name" value="MOBA-LIKE NTP TRANSFERASE DOMAIN-CONTAINING PROTEIN"/>
    <property type="match status" value="1"/>
</dbReference>
<evidence type="ECO:0000313" key="6">
    <source>
        <dbReference type="Proteomes" id="UP000011747"/>
    </source>
</evidence>
<dbReference type="SUPFAM" id="SSF103481">
    <property type="entry name" value="Multidrug resistance efflux transporter EmrE"/>
    <property type="match status" value="2"/>
</dbReference>
<evidence type="ECO:0000256" key="3">
    <source>
        <dbReference type="SAM" id="Phobius"/>
    </source>
</evidence>
<comment type="caution">
    <text evidence="5">The sequence shown here is derived from an EMBL/GenBank/DDBJ whole genome shotgun (WGS) entry which is preliminary data.</text>
</comment>
<evidence type="ECO:0000259" key="4">
    <source>
        <dbReference type="Pfam" id="PF00892"/>
    </source>
</evidence>
<feature type="transmembrane region" description="Helical" evidence="3">
    <location>
        <begin position="126"/>
        <end position="143"/>
    </location>
</feature>
<feature type="transmembrane region" description="Helical" evidence="3">
    <location>
        <begin position="179"/>
        <end position="200"/>
    </location>
</feature>
<feature type="transmembrane region" description="Helical" evidence="3">
    <location>
        <begin position="234"/>
        <end position="252"/>
    </location>
</feature>
<evidence type="ECO:0000313" key="5">
    <source>
        <dbReference type="EMBL" id="EHL78193.1"/>
    </source>
</evidence>
<accession>G9QKX3</accession>
<dbReference type="RefSeq" id="WP_003353996.1">
    <property type="nucleotide sequence ID" value="NZ_JH414751.1"/>
</dbReference>
<keyword evidence="3" id="KW-0812">Transmembrane</keyword>
<reference evidence="5 6" key="1">
    <citation type="submission" date="2011-09" db="EMBL/GenBank/DDBJ databases">
        <title>The Genome Sequence of Bacillus smithii 7_3_47FAA.</title>
        <authorList>
            <consortium name="The Broad Institute Genome Sequencing Platform"/>
            <person name="Earl A."/>
            <person name="Ward D."/>
            <person name="Feldgarden M."/>
            <person name="Gevers D."/>
            <person name="Daigneault M."/>
            <person name="Strauss J."/>
            <person name="Allen-Vercoe E."/>
            <person name="Young S.K."/>
            <person name="Zeng Q."/>
            <person name="Gargeya S."/>
            <person name="Fitzgerald M."/>
            <person name="Haas B."/>
            <person name="Abouelleil A."/>
            <person name="Alvarado L."/>
            <person name="Arachchi H.M."/>
            <person name="Berlin A."/>
            <person name="Brown A."/>
            <person name="Chapman S.B."/>
            <person name="Chen Z."/>
            <person name="Dunbar C."/>
            <person name="Freedman E."/>
            <person name="Gearin G."/>
            <person name="Goldberg J."/>
            <person name="Griggs A."/>
            <person name="Gujja S."/>
            <person name="Heiman D."/>
            <person name="Howarth C."/>
            <person name="Larson L."/>
            <person name="Lui A."/>
            <person name="MacDonald P.J.P."/>
            <person name="Montmayeur A."/>
            <person name="Murphy C."/>
            <person name="Neiman D."/>
            <person name="Pearson M."/>
            <person name="Priest M."/>
            <person name="Roberts A."/>
            <person name="Saif S."/>
            <person name="Shea T."/>
            <person name="Shenoy N."/>
            <person name="Sisk P."/>
            <person name="Stolte C."/>
            <person name="Sykes S."/>
            <person name="Wortman J."/>
            <person name="Nusbaum C."/>
            <person name="Birren B."/>
        </authorList>
    </citation>
    <scope>NUCLEOTIDE SEQUENCE [LARGE SCALE GENOMIC DNA]</scope>
    <source>
        <strain evidence="5 6">7_3_47FAA</strain>
    </source>
</reference>
<dbReference type="HOGENOM" id="CLU_033863_13_0_9"/>
<sequence>MKKGFLYIILSAVLFSTMEIVIKVMSSDFDFHPIQLNLIRFFIGAMILAPLAIQHMKKSGFTFKKEHLFFFIITGFLCVVVSMTFYQLAIVYTKASTVAILFSCNPLFVVPLAHFLLKEKLTKRTIWALIISLIGILSIVNPFEISNPSGIVYALLSAVSFALYSVVGKKGIQQYKCDGVILTCFSFVTGSLEILALILISKINAVSNWLTSIGLDVFANVPVTQGITWSTLPSLIYIGIFVTGLGFAFYFLAMDVTSASTASTVFFIKPALAPILAFFLLNEAISANTAAGIVFIMIGSCLILFADKKPAKLSVHRPKIHSHIRSNG</sequence>
<dbReference type="InterPro" id="IPR000620">
    <property type="entry name" value="EamA_dom"/>
</dbReference>
<dbReference type="Proteomes" id="UP000011747">
    <property type="component" value="Unassembled WGS sequence"/>
</dbReference>
<dbReference type="PATRIC" id="fig|665952.3.peg.1683"/>